<dbReference type="Proteomes" id="UP000051581">
    <property type="component" value="Unassembled WGS sequence"/>
</dbReference>
<comment type="caution">
    <text evidence="2">The sequence shown here is derived from an EMBL/GenBank/DDBJ whole genome shotgun (WGS) entry which is preliminary data.</text>
</comment>
<name>A0A0R1KUF2_9LACO</name>
<feature type="transmembrane region" description="Helical" evidence="1">
    <location>
        <begin position="350"/>
        <end position="368"/>
    </location>
</feature>
<gene>
    <name evidence="2" type="ORF">FD17_GL001463</name>
</gene>
<reference evidence="2 3" key="1">
    <citation type="journal article" date="2015" name="Genome Announc.">
        <title>Expanding the biotechnology potential of lactobacilli through comparative genomics of 213 strains and associated genera.</title>
        <authorList>
            <person name="Sun Z."/>
            <person name="Harris H.M."/>
            <person name="McCann A."/>
            <person name="Guo C."/>
            <person name="Argimon S."/>
            <person name="Zhang W."/>
            <person name="Yang X."/>
            <person name="Jeffery I.B."/>
            <person name="Cooney J.C."/>
            <person name="Kagawa T.F."/>
            <person name="Liu W."/>
            <person name="Song Y."/>
            <person name="Salvetti E."/>
            <person name="Wrobel A."/>
            <person name="Rasinkangas P."/>
            <person name="Parkhill J."/>
            <person name="Rea M.C."/>
            <person name="O'Sullivan O."/>
            <person name="Ritari J."/>
            <person name="Douillard F.P."/>
            <person name="Paul Ross R."/>
            <person name="Yang R."/>
            <person name="Briner A.E."/>
            <person name="Felis G.E."/>
            <person name="de Vos W.M."/>
            <person name="Barrangou R."/>
            <person name="Klaenhammer T.R."/>
            <person name="Caufield P.W."/>
            <person name="Cui Y."/>
            <person name="Zhang H."/>
            <person name="O'Toole P.W."/>
        </authorList>
    </citation>
    <scope>NUCLEOTIDE SEQUENCE [LARGE SCALE GENOMIC DNA]</scope>
    <source>
        <strain evidence="2 3">DSM 19904</strain>
    </source>
</reference>
<dbReference type="OrthoDB" id="9784157at2"/>
<feature type="transmembrane region" description="Helical" evidence="1">
    <location>
        <begin position="143"/>
        <end position="161"/>
    </location>
</feature>
<keyword evidence="1" id="KW-1133">Transmembrane helix</keyword>
<feature type="transmembrane region" description="Helical" evidence="1">
    <location>
        <begin position="236"/>
        <end position="258"/>
    </location>
</feature>
<keyword evidence="1" id="KW-0812">Transmembrane</keyword>
<feature type="transmembrane region" description="Helical" evidence="1">
    <location>
        <begin position="115"/>
        <end position="137"/>
    </location>
</feature>
<feature type="transmembrane region" description="Helical" evidence="1">
    <location>
        <begin position="289"/>
        <end position="306"/>
    </location>
</feature>
<dbReference type="EMBL" id="AZEA01000026">
    <property type="protein sequence ID" value="KRK87068.1"/>
    <property type="molecule type" value="Genomic_DNA"/>
</dbReference>
<accession>A0A0R1KUF2</accession>
<sequence>MVDETKTNDPNSIGFKIVQFMKRYYLQGILFALFSVVSVWLLFKYHWLFSGQDLQFHLQRIDEMYNNLLHGHLNPYLATFDLNQMGSAVMSMYPKGPLYLFAGIRLLVKDPITSFYIGNMVATFLCLVVSYAGYHSVRPKDTVGAYVFAVAYSLSGLNITYNFLMVDIGISFTIIFLPLIFAGYYHWITSGKYRMLALGMTMVCLSHVLNILIVLLALVIFLIIDIRKTDRVKWINLSKAVGITGLLSSSFWIPAFHFGTSVQMTKPFTFDLNGINLLEYTMGALTNNIAYGFTLVALAGFVMAIVKYRSLSRFSKEIFWVGIGFVILSSSLFPWSIFQHTSLVLLQFPWRFLILPQLGFTYLFSVIGSELLGKVTQKQMRIGGLALFSLVVLGLSLNSQSGRVNFTKKAPELKTRLYPNSNQIQFVQGIAWYRVTNHAQYRNLMGYIDTADYLPLMKHTKFQQLSMQQAIVNNTPTLAIPVAKMPIPNGTNMAFEASAPFKSVNLPFVIYDKHYTVMMDGHPYPVKTDKDHVLTLKNVSMGRHFVKVTYSNPLMTVLISILTLGGIVAVLLPGFMKRRNNA</sequence>
<feature type="transmembrane region" description="Helical" evidence="1">
    <location>
        <begin position="380"/>
        <end position="397"/>
    </location>
</feature>
<evidence type="ECO:0000256" key="1">
    <source>
        <dbReference type="SAM" id="Phobius"/>
    </source>
</evidence>
<dbReference type="AlphaFoldDB" id="A0A0R1KUF2"/>
<feature type="transmembrane region" description="Helical" evidence="1">
    <location>
        <begin position="168"/>
        <end position="188"/>
    </location>
</feature>
<evidence type="ECO:0000313" key="2">
    <source>
        <dbReference type="EMBL" id="KRK87068.1"/>
    </source>
</evidence>
<protein>
    <recommendedName>
        <fullName evidence="4">Membrane protein 6-pyruvoyl-tetrahydropterin synthase-related domain-containing protein</fullName>
    </recommendedName>
</protein>
<organism evidence="2 3">
    <name type="scientific">Lentilactobacillus sunkii DSM 19904</name>
    <dbReference type="NCBI Taxonomy" id="1423808"/>
    <lineage>
        <taxon>Bacteria</taxon>
        <taxon>Bacillati</taxon>
        <taxon>Bacillota</taxon>
        <taxon>Bacilli</taxon>
        <taxon>Lactobacillales</taxon>
        <taxon>Lactobacillaceae</taxon>
        <taxon>Lentilactobacillus</taxon>
    </lineage>
</organism>
<feature type="transmembrane region" description="Helical" evidence="1">
    <location>
        <begin position="200"/>
        <end position="224"/>
    </location>
</feature>
<evidence type="ECO:0000313" key="3">
    <source>
        <dbReference type="Proteomes" id="UP000051581"/>
    </source>
</evidence>
<evidence type="ECO:0008006" key="4">
    <source>
        <dbReference type="Google" id="ProtNLM"/>
    </source>
</evidence>
<feature type="transmembrane region" description="Helical" evidence="1">
    <location>
        <begin position="554"/>
        <end position="576"/>
    </location>
</feature>
<dbReference type="RefSeq" id="WP_057826264.1">
    <property type="nucleotide sequence ID" value="NZ_AZEA01000026.1"/>
</dbReference>
<dbReference type="PATRIC" id="fig|1423808.3.peg.1485"/>
<keyword evidence="1" id="KW-0472">Membrane</keyword>
<keyword evidence="3" id="KW-1185">Reference proteome</keyword>
<feature type="transmembrane region" description="Helical" evidence="1">
    <location>
        <begin position="318"/>
        <end position="338"/>
    </location>
</feature>
<proteinExistence type="predicted"/>
<feature type="transmembrane region" description="Helical" evidence="1">
    <location>
        <begin position="24"/>
        <end position="43"/>
    </location>
</feature>